<organism evidence="1 2">
    <name type="scientific">Stentor coeruleus</name>
    <dbReference type="NCBI Taxonomy" id="5963"/>
    <lineage>
        <taxon>Eukaryota</taxon>
        <taxon>Sar</taxon>
        <taxon>Alveolata</taxon>
        <taxon>Ciliophora</taxon>
        <taxon>Postciliodesmatophora</taxon>
        <taxon>Heterotrichea</taxon>
        <taxon>Heterotrichida</taxon>
        <taxon>Stentoridae</taxon>
        <taxon>Stentor</taxon>
    </lineage>
</organism>
<comment type="caution">
    <text evidence="1">The sequence shown here is derived from an EMBL/GenBank/DDBJ whole genome shotgun (WGS) entry which is preliminary data.</text>
</comment>
<reference evidence="1 2" key="1">
    <citation type="submission" date="2016-11" db="EMBL/GenBank/DDBJ databases">
        <title>The macronuclear genome of Stentor coeruleus: a giant cell with tiny introns.</title>
        <authorList>
            <person name="Slabodnick M."/>
            <person name="Ruby J.G."/>
            <person name="Reiff S.B."/>
            <person name="Swart E.C."/>
            <person name="Gosai S."/>
            <person name="Prabakaran S."/>
            <person name="Witkowska E."/>
            <person name="Larue G.E."/>
            <person name="Fisher S."/>
            <person name="Freeman R.M."/>
            <person name="Gunawardena J."/>
            <person name="Chu W."/>
            <person name="Stover N.A."/>
            <person name="Gregory B.D."/>
            <person name="Nowacki M."/>
            <person name="Derisi J."/>
            <person name="Roy S.W."/>
            <person name="Marshall W.F."/>
            <person name="Sood P."/>
        </authorList>
    </citation>
    <scope>NUCLEOTIDE SEQUENCE [LARGE SCALE GENOMIC DNA]</scope>
    <source>
        <strain evidence="1">WM001</strain>
    </source>
</reference>
<name>A0A1R2CJP3_9CILI</name>
<dbReference type="OrthoDB" id="319892at2759"/>
<gene>
    <name evidence="1" type="ORF">SteCoe_8640</name>
</gene>
<dbReference type="EMBL" id="MPUH01000130">
    <property type="protein sequence ID" value="OMJ89252.1"/>
    <property type="molecule type" value="Genomic_DNA"/>
</dbReference>
<proteinExistence type="predicted"/>
<protein>
    <submittedName>
        <fullName evidence="1">Uncharacterized protein</fullName>
    </submittedName>
</protein>
<dbReference type="Proteomes" id="UP000187209">
    <property type="component" value="Unassembled WGS sequence"/>
</dbReference>
<dbReference type="AlphaFoldDB" id="A0A1R2CJP3"/>
<keyword evidence="2" id="KW-1185">Reference proteome</keyword>
<sequence>MCTDADELLLSQKFEEKCSDFLPSLSEKTTDHLNLSAGTSPKKPSTPLRSFNLLKSVVKIILKDLPNYLEILTITDVWIEEMQNFLVSSSLLNDDIKTKISLDSSGKCIWIKHEIDGSRNFAVIKTFCEKLQKQTQHSKNYEFDGNVFETNVKFLISLCPLTISLYLKIGTEIDFGIGVDKPMDIQKTANFLSDCNDIDLINKWISLNNHPIATFCFISVIRQSRFLNFCIFDGLRMQNIDKGLSLLENFGAPVSSELNDLLRRNTADEVNCCLEILDNKVNSISLEAKTEDMGECMINVIDSGYNSLKWTTFNSLLHPSFISVELNPTGFCLKKIALL</sequence>
<evidence type="ECO:0000313" key="2">
    <source>
        <dbReference type="Proteomes" id="UP000187209"/>
    </source>
</evidence>
<accession>A0A1R2CJP3</accession>
<evidence type="ECO:0000313" key="1">
    <source>
        <dbReference type="EMBL" id="OMJ89252.1"/>
    </source>
</evidence>